<keyword evidence="6" id="KW-0175">Coiled coil</keyword>
<keyword evidence="10" id="KW-1185">Reference proteome</keyword>
<keyword evidence="5" id="KW-0539">Nucleus</keyword>
<name>A0A8J8WL63_9EURO</name>
<protein>
    <submittedName>
        <fullName evidence="9">BZIP transcription factor MetR-like protein</fullName>
    </submittedName>
</protein>
<dbReference type="Pfam" id="PF07716">
    <property type="entry name" value="bZIP_2"/>
    <property type="match status" value="1"/>
</dbReference>
<feature type="compositionally biased region" description="Basic and acidic residues" evidence="7">
    <location>
        <begin position="188"/>
        <end position="199"/>
    </location>
</feature>
<evidence type="ECO:0000313" key="9">
    <source>
        <dbReference type="EMBL" id="KAF7717426.1"/>
    </source>
</evidence>
<gene>
    <name evidence="9" type="ORF">PECM_004251</name>
</gene>
<organism evidence="9 10">
    <name type="scientific">Penicillium ucsense</name>
    <dbReference type="NCBI Taxonomy" id="2839758"/>
    <lineage>
        <taxon>Eukaryota</taxon>
        <taxon>Fungi</taxon>
        <taxon>Dikarya</taxon>
        <taxon>Ascomycota</taxon>
        <taxon>Pezizomycotina</taxon>
        <taxon>Eurotiomycetes</taxon>
        <taxon>Eurotiomycetidae</taxon>
        <taxon>Eurotiales</taxon>
        <taxon>Aspergillaceae</taxon>
        <taxon>Penicillium</taxon>
    </lineage>
</organism>
<dbReference type="GO" id="GO:0000977">
    <property type="term" value="F:RNA polymerase II transcription regulatory region sequence-specific DNA binding"/>
    <property type="evidence" value="ECO:0007669"/>
    <property type="project" value="TreeGrafter"/>
</dbReference>
<evidence type="ECO:0000256" key="4">
    <source>
        <dbReference type="ARBA" id="ARBA00023163"/>
    </source>
</evidence>
<comment type="caution">
    <text evidence="9">The sequence shown here is derived from an EMBL/GenBank/DDBJ whole genome shotgun (WGS) entry which is preliminary data.</text>
</comment>
<keyword evidence="2" id="KW-0805">Transcription regulation</keyword>
<evidence type="ECO:0000256" key="2">
    <source>
        <dbReference type="ARBA" id="ARBA00023015"/>
    </source>
</evidence>
<evidence type="ECO:0000313" key="10">
    <source>
        <dbReference type="Proteomes" id="UP000631181"/>
    </source>
</evidence>
<feature type="compositionally biased region" description="Low complexity" evidence="7">
    <location>
        <begin position="151"/>
        <end position="172"/>
    </location>
</feature>
<dbReference type="Gene3D" id="1.20.5.170">
    <property type="match status" value="1"/>
</dbReference>
<evidence type="ECO:0000256" key="5">
    <source>
        <dbReference type="ARBA" id="ARBA00023242"/>
    </source>
</evidence>
<feature type="coiled-coil region" evidence="6">
    <location>
        <begin position="217"/>
        <end position="244"/>
    </location>
</feature>
<evidence type="ECO:0000256" key="1">
    <source>
        <dbReference type="ARBA" id="ARBA00004123"/>
    </source>
</evidence>
<reference evidence="9" key="1">
    <citation type="journal article" date="2020" name="Front. Microbiol.">
        <title>Gene regulatory networks of Penicillium echinulatum 2HH and Penicillium oxalicum 114-2 inferred by a computational biology approach.</title>
        <authorList>
            <person name="Lenz A.R."/>
            <person name="Galan-Vasquez E."/>
            <person name="Balbinot E."/>
            <person name="De Abreu F.P."/>
            <person name="De Oliveira N.S."/>
            <person name="Da Rosa L.O."/>
            <person name="De Avila E Silva S."/>
            <person name="Camassola M."/>
            <person name="Dillon A.J.P."/>
            <person name="Perez-Rueda E."/>
        </authorList>
    </citation>
    <scope>NUCLEOTIDE SEQUENCE</scope>
    <source>
        <strain evidence="9">S1M29</strain>
    </source>
</reference>
<dbReference type="CDD" id="cd14705">
    <property type="entry name" value="bZIP_Zip1"/>
    <property type="match status" value="1"/>
</dbReference>
<evidence type="ECO:0000259" key="8">
    <source>
        <dbReference type="PROSITE" id="PS50217"/>
    </source>
</evidence>
<dbReference type="PROSITE" id="PS00036">
    <property type="entry name" value="BZIP_BASIC"/>
    <property type="match status" value="1"/>
</dbReference>
<feature type="domain" description="BZIP" evidence="8">
    <location>
        <begin position="196"/>
        <end position="255"/>
    </location>
</feature>
<dbReference type="AlphaFoldDB" id="A0A8J8WL63"/>
<feature type="region of interest" description="Disordered" evidence="7">
    <location>
        <begin position="151"/>
        <end position="206"/>
    </location>
</feature>
<dbReference type="OrthoDB" id="1939598at2759"/>
<dbReference type="InterPro" id="IPR004827">
    <property type="entry name" value="bZIP"/>
</dbReference>
<dbReference type="SUPFAM" id="SSF57959">
    <property type="entry name" value="Leucine zipper domain"/>
    <property type="match status" value="1"/>
</dbReference>
<dbReference type="PANTHER" id="PTHR13044:SF14">
    <property type="entry name" value="CRYPTOCEPHAL, ISOFORM A"/>
    <property type="match status" value="1"/>
</dbReference>
<accession>A0A8J8WL63</accession>
<sequence>MANFNARRAPNFSQYLDDLNAIPSPYDQAVQQRQQENSFNLDEELALFTNTEFFDFDNFTDLSLPAFDAGEPKSSPIESNLDNQPAQNGDMKFLDFLQDGFNNVPQYQQDLGLEAQVPVHPGPYTAVPQLPTAPAPTHSAPAQHLPVLAPPQAAAATPSQTAMSPSSSSGASVKRKSSTKATPANSEEAARIMAEEDKRRRNTAASARFRVKKKMREQALERSLKETNDKNDALEARVSQLELENHWLRGLIMEKNGTEERNEASEKAISDMFKKFLASRKTDTSLPQPKHNMASTV</sequence>
<proteinExistence type="predicted"/>
<dbReference type="EMBL" id="WIWV01000027">
    <property type="protein sequence ID" value="KAF7717426.1"/>
    <property type="molecule type" value="Genomic_DNA"/>
</dbReference>
<keyword evidence="3" id="KW-0238">DNA-binding</keyword>
<dbReference type="PROSITE" id="PS50217">
    <property type="entry name" value="BZIP"/>
    <property type="match status" value="1"/>
</dbReference>
<evidence type="ECO:0000256" key="3">
    <source>
        <dbReference type="ARBA" id="ARBA00023125"/>
    </source>
</evidence>
<dbReference type="Proteomes" id="UP000631181">
    <property type="component" value="Unassembled WGS sequence"/>
</dbReference>
<dbReference type="PANTHER" id="PTHR13044">
    <property type="entry name" value="ACTIVATING TRANSCRIPTION FACTOR ATF 4/5"/>
    <property type="match status" value="1"/>
</dbReference>
<dbReference type="GO" id="GO:0001228">
    <property type="term" value="F:DNA-binding transcription activator activity, RNA polymerase II-specific"/>
    <property type="evidence" value="ECO:0007669"/>
    <property type="project" value="TreeGrafter"/>
</dbReference>
<dbReference type="InterPro" id="IPR046347">
    <property type="entry name" value="bZIP_sf"/>
</dbReference>
<dbReference type="GO" id="GO:0005634">
    <property type="term" value="C:nucleus"/>
    <property type="evidence" value="ECO:0007669"/>
    <property type="project" value="UniProtKB-SubCell"/>
</dbReference>
<evidence type="ECO:0000256" key="7">
    <source>
        <dbReference type="SAM" id="MobiDB-lite"/>
    </source>
</evidence>
<feature type="region of interest" description="Disordered" evidence="7">
    <location>
        <begin position="124"/>
        <end position="143"/>
    </location>
</feature>
<evidence type="ECO:0000256" key="6">
    <source>
        <dbReference type="SAM" id="Coils"/>
    </source>
</evidence>
<dbReference type="FunFam" id="1.20.5.170:FF:000075">
    <property type="entry name" value="BZIP transcription factor (MetR)"/>
    <property type="match status" value="1"/>
</dbReference>
<keyword evidence="4" id="KW-0804">Transcription</keyword>
<comment type="subcellular location">
    <subcellularLocation>
        <location evidence="1">Nucleus</location>
    </subcellularLocation>
</comment>